<organism evidence="5 6">
    <name type="scientific">Cryptococcus deneoformans (strain JEC21 / ATCC MYA-565)</name>
    <name type="common">Cryptococcus neoformans var. neoformans serotype D</name>
    <dbReference type="NCBI Taxonomy" id="214684"/>
    <lineage>
        <taxon>Eukaryota</taxon>
        <taxon>Fungi</taxon>
        <taxon>Dikarya</taxon>
        <taxon>Basidiomycota</taxon>
        <taxon>Agaricomycotina</taxon>
        <taxon>Tremellomycetes</taxon>
        <taxon>Tremellales</taxon>
        <taxon>Cryptococcaceae</taxon>
        <taxon>Cryptococcus</taxon>
        <taxon>Cryptococcus neoformans species complex</taxon>
    </lineage>
</organism>
<dbReference type="OrthoDB" id="29013at2759"/>
<dbReference type="InterPro" id="IPR051722">
    <property type="entry name" value="Endocytosis_PI4K-reg_protein"/>
</dbReference>
<feature type="region of interest" description="Disordered" evidence="4">
    <location>
        <begin position="865"/>
        <end position="914"/>
    </location>
</feature>
<proteinExistence type="inferred from homology"/>
<dbReference type="InterPro" id="IPR019734">
    <property type="entry name" value="TPR_rpt"/>
</dbReference>
<dbReference type="STRING" id="214684.Q5K9M9"/>
<dbReference type="PANTHER" id="PTHR23083:SF464">
    <property type="entry name" value="TETRATRICOPEPTIDE REPEAT DOMAIN 7, ISOFORM A"/>
    <property type="match status" value="1"/>
</dbReference>
<evidence type="ECO:0000256" key="3">
    <source>
        <dbReference type="PROSITE-ProRule" id="PRU00339"/>
    </source>
</evidence>
<name>Q5K9M9_CRYD1</name>
<comment type="similarity">
    <text evidence="2">Belongs to the YPP1 family.</text>
</comment>
<dbReference type="VEuPathDB" id="FungiDB:CNK01410"/>
<accession>Q55JX1</accession>
<dbReference type="Gene3D" id="1.25.40.10">
    <property type="entry name" value="Tetratricopeptide repeat domain"/>
    <property type="match status" value="2"/>
</dbReference>
<dbReference type="SUPFAM" id="SSF48452">
    <property type="entry name" value="TPR-like"/>
    <property type="match status" value="1"/>
</dbReference>
<protein>
    <recommendedName>
        <fullName evidence="7">TPR-like protein</fullName>
    </recommendedName>
</protein>
<dbReference type="PaxDb" id="214684-Q5K9M9"/>
<sequence>MASQKGAHYHQALAHALTAGAWSHAAPATTPRAAPLSWPELVRKWGKHTQHNTALVHRLRDISLLYLASTGRPSHSRPFLAPPRPGPHPSPSPPASAESESPTASSFVHVPRPHLRRRRPADDAPAAARPAAFLSAADLDGDDAQDQRAWSEGEAWWAAVPPDETSDGAGELEALLASGHLPPAERESAKLVLAYHLHAAGAHDAALRRYDTVDWATDARAGVVEGDAAVVDRLRARCLQGLCHELSSTPSPALALQAYLATVPLFHALAAPSFDACREACRFLATALFRAAILAARQPAGARAQTLAILRTFHACSASWPASFRPVQRQKMLVLYLRALLSPSPAPALPRQQWEKQVSLALTNGQALLEQSTTFPRAGSVNHPVVLFAQLAVQLYTLLPRSRALSDQVVGLLWWATTLTFQSQSILRALIRVLSDREEYSDAKRVFELYVGLVLKARQTAQPEIALQLQRRPTDDDAAHPAEIQRQASQATRTADPSPEADALVRQATSASHEADDDTDFVQTLLAGAKLLTEGMNEPEEAWRYACLAGDVVQVGKLAHNKELEASVEQVKGIVRMLMARNVTPHERANYQSQSLNHLAFSTTIAPTPTSLYHLAHAYAQARKIPQAIDAIRKSLEMDEKNVEAWHLLGILLTSMRDWEAARKAVEAGWRVWEETDENERRMEEGVEDGAAAQDLMATRPEISSKDFAAPFTDTAASSPLVLPTGAFPPLPPLPASPPTSSYRLAQVIRLRMTLNMIIEKTMGCEEAMVRQQDLFAFFSARCSLAVANRQPQSGAAGGEKKEVPDREEGLGESFVNIKEQEKDSPIPITATSPDGIPTLATPIPPTPTSLDPAPLPTEVQMINENTLTPFRSVSEKGRRRRSLSLSLRSKSSKPKNQLGVLPARGGGGGRTASLRGAVLSGEMEKATDYGGLQPLALVGANPRGRTVSHSTAPSIVPTAIHSHYRSSRARPFPSPPPAPPPPSAPSKPSPLDNRSPQEKRILSDLWLASAATFRRWGKLEQCLVSVMEAEGLDPGNEDVWVQLGMYHVANTAMTMSSKASAGKEEEEDDDGEKERVWKPAEEAFSKSLLLKTDHPPALVSLAKLYLSTSTFQNLSTSTPTDHAPKRYQGADLAESLLNPFTQSIGWDIPEAWYLLGHVARVQGREERARECWEFALGLEQGRGIRDWSCLKRWL</sequence>
<gene>
    <name evidence="5" type="ordered locus">CNK01410</name>
</gene>
<comment type="function">
    <text evidence="1">Involved in endocytosis.</text>
</comment>
<dbReference type="PROSITE" id="PS50005">
    <property type="entry name" value="TPR"/>
    <property type="match status" value="1"/>
</dbReference>
<evidence type="ECO:0000256" key="2">
    <source>
        <dbReference type="ARBA" id="ARBA00038251"/>
    </source>
</evidence>
<dbReference type="Pfam" id="PF13181">
    <property type="entry name" value="TPR_8"/>
    <property type="match status" value="1"/>
</dbReference>
<accession>Q5K9M9</accession>
<dbReference type="RefSeq" id="XP_024513742.1">
    <property type="nucleotide sequence ID" value="XM_024658049.1"/>
</dbReference>
<dbReference type="InterPro" id="IPR011990">
    <property type="entry name" value="TPR-like_helical_dom_sf"/>
</dbReference>
<feature type="region of interest" description="Disordered" evidence="4">
    <location>
        <begin position="1057"/>
        <end position="1076"/>
    </location>
</feature>
<evidence type="ECO:0000256" key="4">
    <source>
        <dbReference type="SAM" id="MobiDB-lite"/>
    </source>
</evidence>
<evidence type="ECO:0000256" key="1">
    <source>
        <dbReference type="ARBA" id="ARBA00002550"/>
    </source>
</evidence>
<dbReference type="GeneID" id="3254554"/>
<evidence type="ECO:0000313" key="6">
    <source>
        <dbReference type="Proteomes" id="UP000002149"/>
    </source>
</evidence>
<feature type="repeat" description="TPR" evidence="3">
    <location>
        <begin position="609"/>
        <end position="642"/>
    </location>
</feature>
<dbReference type="EMBL" id="AE017351">
    <property type="protein sequence ID" value="AAW46224.2"/>
    <property type="molecule type" value="Genomic_DNA"/>
</dbReference>
<feature type="region of interest" description="Disordered" evidence="4">
    <location>
        <begin position="74"/>
        <end position="128"/>
    </location>
</feature>
<dbReference type="InParanoid" id="Q5K9M9"/>
<dbReference type="AlphaFoldDB" id="Q5K9M9"/>
<feature type="region of interest" description="Disordered" evidence="4">
    <location>
        <begin position="790"/>
        <end position="850"/>
    </location>
</feature>
<feature type="compositionally biased region" description="Pro residues" evidence="4">
    <location>
        <begin position="80"/>
        <end position="94"/>
    </location>
</feature>
<dbReference type="HOGENOM" id="CLU_004745_0_0_1"/>
<dbReference type="Proteomes" id="UP000002149">
    <property type="component" value="Chromosome 11"/>
</dbReference>
<feature type="compositionally biased region" description="Low complexity" evidence="4">
    <location>
        <begin position="95"/>
        <end position="106"/>
    </location>
</feature>
<dbReference type="eggNOG" id="KOG4162">
    <property type="taxonomic scope" value="Eukaryota"/>
</dbReference>
<feature type="compositionally biased region" description="Basic and acidic residues" evidence="4">
    <location>
        <begin position="799"/>
        <end position="810"/>
    </location>
</feature>
<feature type="region of interest" description="Disordered" evidence="4">
    <location>
        <begin position="965"/>
        <end position="998"/>
    </location>
</feature>
<evidence type="ECO:0008006" key="7">
    <source>
        <dbReference type="Google" id="ProtNLM"/>
    </source>
</evidence>
<dbReference type="KEGG" id="cne:CNK01410"/>
<dbReference type="SMART" id="SM00028">
    <property type="entry name" value="TPR"/>
    <property type="match status" value="4"/>
</dbReference>
<keyword evidence="3" id="KW-0802">TPR repeat</keyword>
<reference evidence="5 6" key="1">
    <citation type="journal article" date="2005" name="Science">
        <title>The genome of the basidiomycetous yeast and human pathogen Cryptococcus neoformans.</title>
        <authorList>
            <person name="Loftus B.J."/>
            <person name="Fung E."/>
            <person name="Roncaglia P."/>
            <person name="Rowley D."/>
            <person name="Amedeo P."/>
            <person name="Bruno D."/>
            <person name="Vamathevan J."/>
            <person name="Miranda M."/>
            <person name="Anderson I.J."/>
            <person name="Fraser J.A."/>
            <person name="Allen J.E."/>
            <person name="Bosdet I.E."/>
            <person name="Brent M.R."/>
            <person name="Chiu R."/>
            <person name="Doering T.L."/>
            <person name="Donlin M.J."/>
            <person name="D'Souza C.A."/>
            <person name="Fox D.S."/>
            <person name="Grinberg V."/>
            <person name="Fu J."/>
            <person name="Fukushima M."/>
            <person name="Haas B.J."/>
            <person name="Huang J.C."/>
            <person name="Janbon G."/>
            <person name="Jones S.J."/>
            <person name="Koo H.L."/>
            <person name="Krzywinski M.I."/>
            <person name="Kwon-Chung J.K."/>
            <person name="Lengeler K.B."/>
            <person name="Maiti R."/>
            <person name="Marra M.A."/>
            <person name="Marra R.E."/>
            <person name="Mathewson C.A."/>
            <person name="Mitchell T.G."/>
            <person name="Pertea M."/>
            <person name="Riggs F.R."/>
            <person name="Salzberg S.L."/>
            <person name="Schein J.E."/>
            <person name="Shvartsbeyn A."/>
            <person name="Shin H."/>
            <person name="Shumway M."/>
            <person name="Specht C.A."/>
            <person name="Suh B.B."/>
            <person name="Tenney A."/>
            <person name="Utterback T.R."/>
            <person name="Wickes B.L."/>
            <person name="Wortman J.R."/>
            <person name="Wye N.H."/>
            <person name="Kronstad J.W."/>
            <person name="Lodge J.K."/>
            <person name="Heitman J."/>
            <person name="Davis R.W."/>
            <person name="Fraser C.M."/>
            <person name="Hyman R.W."/>
        </authorList>
    </citation>
    <scope>NUCLEOTIDE SEQUENCE [LARGE SCALE GENOMIC DNA]</scope>
    <source>
        <strain evidence="6">JEC21 / ATCC MYA-565</strain>
    </source>
</reference>
<keyword evidence="6" id="KW-1185">Reference proteome</keyword>
<dbReference type="PANTHER" id="PTHR23083">
    <property type="entry name" value="TETRATRICOPEPTIDE REPEAT PROTEIN, TPR"/>
    <property type="match status" value="1"/>
</dbReference>
<feature type="compositionally biased region" description="Pro residues" evidence="4">
    <location>
        <begin position="973"/>
        <end position="989"/>
    </location>
</feature>
<evidence type="ECO:0000313" key="5">
    <source>
        <dbReference type="EMBL" id="AAW46224.2"/>
    </source>
</evidence>